<evidence type="ECO:0000313" key="2">
    <source>
        <dbReference type="EMBL" id="TWB23425.1"/>
    </source>
</evidence>
<name>A0A560FP93_9PROT</name>
<gene>
    <name evidence="2" type="ORF">FBZ89_102180</name>
</gene>
<evidence type="ECO:0000256" key="1">
    <source>
        <dbReference type="SAM" id="MobiDB-lite"/>
    </source>
</evidence>
<proteinExistence type="predicted"/>
<dbReference type="EMBL" id="VITN01000002">
    <property type="protein sequence ID" value="TWB23425.1"/>
    <property type="molecule type" value="Genomic_DNA"/>
</dbReference>
<accession>A0A560FP93</accession>
<dbReference type="Proteomes" id="UP000319859">
    <property type="component" value="Unassembled WGS sequence"/>
</dbReference>
<comment type="caution">
    <text evidence="2">The sequence shown here is derived from an EMBL/GenBank/DDBJ whole genome shotgun (WGS) entry which is preliminary data.</text>
</comment>
<protein>
    <submittedName>
        <fullName evidence="2">Uncharacterized protein</fullName>
    </submittedName>
</protein>
<organism evidence="2 3">
    <name type="scientific">Nitrospirillum amazonense</name>
    <dbReference type="NCBI Taxonomy" id="28077"/>
    <lineage>
        <taxon>Bacteria</taxon>
        <taxon>Pseudomonadati</taxon>
        <taxon>Pseudomonadota</taxon>
        <taxon>Alphaproteobacteria</taxon>
        <taxon>Rhodospirillales</taxon>
        <taxon>Azospirillaceae</taxon>
        <taxon>Nitrospirillum</taxon>
    </lineage>
</organism>
<dbReference type="AlphaFoldDB" id="A0A560FP93"/>
<sequence length="224" mass="24824">MLTFLISNEGLKVNMERAVVVLAEEMEVVPRLEQLGLPKAALLDVVRAAVGSRRNATPFHPLSAAGQFSWIEGTTHLRRVFVPQGWEVCRRDNIESIFNESVGIKVVFQNADRAGDPLYDPIASSKKGAGSARAVELGQYELFPEHKIKETAEITAAAWMLFVYADGDDVRAELSCPIAINDEKYDGFHERILLVKKGEWDGPNPLADDSEPPADYEVTVSRKD</sequence>
<evidence type="ECO:0000313" key="3">
    <source>
        <dbReference type="Proteomes" id="UP000319859"/>
    </source>
</evidence>
<feature type="region of interest" description="Disordered" evidence="1">
    <location>
        <begin position="201"/>
        <end position="224"/>
    </location>
</feature>
<reference evidence="2 3" key="1">
    <citation type="submission" date="2019-06" db="EMBL/GenBank/DDBJ databases">
        <title>Genomic Encyclopedia of Type Strains, Phase IV (KMG-V): Genome sequencing to study the core and pangenomes of soil and plant-associated prokaryotes.</title>
        <authorList>
            <person name="Whitman W."/>
        </authorList>
    </citation>
    <scope>NUCLEOTIDE SEQUENCE [LARGE SCALE GENOMIC DNA]</scope>
    <source>
        <strain evidence="2 3">BR 11880</strain>
    </source>
</reference>